<dbReference type="EMBL" id="MU866381">
    <property type="protein sequence ID" value="KAK4172936.1"/>
    <property type="molecule type" value="Genomic_DNA"/>
</dbReference>
<dbReference type="AlphaFoldDB" id="A0AAN6W288"/>
<keyword evidence="2" id="KW-1185">Reference proteome</keyword>
<protein>
    <submittedName>
        <fullName evidence="1">Uncharacterized protein</fullName>
    </submittedName>
</protein>
<evidence type="ECO:0000313" key="2">
    <source>
        <dbReference type="Proteomes" id="UP001302321"/>
    </source>
</evidence>
<dbReference type="Proteomes" id="UP001302321">
    <property type="component" value="Unassembled WGS sequence"/>
</dbReference>
<organism evidence="1 2">
    <name type="scientific">Triangularia setosa</name>
    <dbReference type="NCBI Taxonomy" id="2587417"/>
    <lineage>
        <taxon>Eukaryota</taxon>
        <taxon>Fungi</taxon>
        <taxon>Dikarya</taxon>
        <taxon>Ascomycota</taxon>
        <taxon>Pezizomycotina</taxon>
        <taxon>Sordariomycetes</taxon>
        <taxon>Sordariomycetidae</taxon>
        <taxon>Sordariales</taxon>
        <taxon>Podosporaceae</taxon>
        <taxon>Triangularia</taxon>
    </lineage>
</organism>
<sequence>MQRGTGVLQLFFLLCPGPLPPFPPGGRAETLEARKSLVLSSTASLITLPHTPLGHALERCSIIVTRQKEHSPNT</sequence>
<comment type="caution">
    <text evidence="1">The sequence shown here is derived from an EMBL/GenBank/DDBJ whole genome shotgun (WGS) entry which is preliminary data.</text>
</comment>
<reference evidence="1" key="1">
    <citation type="journal article" date="2023" name="Mol. Phylogenet. Evol.">
        <title>Genome-scale phylogeny and comparative genomics of the fungal order Sordariales.</title>
        <authorList>
            <person name="Hensen N."/>
            <person name="Bonometti L."/>
            <person name="Westerberg I."/>
            <person name="Brannstrom I.O."/>
            <person name="Guillou S."/>
            <person name="Cros-Aarteil S."/>
            <person name="Calhoun S."/>
            <person name="Haridas S."/>
            <person name="Kuo A."/>
            <person name="Mondo S."/>
            <person name="Pangilinan J."/>
            <person name="Riley R."/>
            <person name="LaButti K."/>
            <person name="Andreopoulos B."/>
            <person name="Lipzen A."/>
            <person name="Chen C."/>
            <person name="Yan M."/>
            <person name="Daum C."/>
            <person name="Ng V."/>
            <person name="Clum A."/>
            <person name="Steindorff A."/>
            <person name="Ohm R.A."/>
            <person name="Martin F."/>
            <person name="Silar P."/>
            <person name="Natvig D.O."/>
            <person name="Lalanne C."/>
            <person name="Gautier V."/>
            <person name="Ament-Velasquez S.L."/>
            <person name="Kruys A."/>
            <person name="Hutchinson M.I."/>
            <person name="Powell A.J."/>
            <person name="Barry K."/>
            <person name="Miller A.N."/>
            <person name="Grigoriev I.V."/>
            <person name="Debuchy R."/>
            <person name="Gladieux P."/>
            <person name="Hiltunen Thoren M."/>
            <person name="Johannesson H."/>
        </authorList>
    </citation>
    <scope>NUCLEOTIDE SEQUENCE</scope>
    <source>
        <strain evidence="1">CBS 892.96</strain>
    </source>
</reference>
<accession>A0AAN6W288</accession>
<evidence type="ECO:0000313" key="1">
    <source>
        <dbReference type="EMBL" id="KAK4172936.1"/>
    </source>
</evidence>
<name>A0AAN6W288_9PEZI</name>
<reference evidence="1" key="2">
    <citation type="submission" date="2023-05" db="EMBL/GenBank/DDBJ databases">
        <authorList>
            <consortium name="Lawrence Berkeley National Laboratory"/>
            <person name="Steindorff A."/>
            <person name="Hensen N."/>
            <person name="Bonometti L."/>
            <person name="Westerberg I."/>
            <person name="Brannstrom I.O."/>
            <person name="Guillou S."/>
            <person name="Cros-Aarteil S."/>
            <person name="Calhoun S."/>
            <person name="Haridas S."/>
            <person name="Kuo A."/>
            <person name="Mondo S."/>
            <person name="Pangilinan J."/>
            <person name="Riley R."/>
            <person name="Labutti K."/>
            <person name="Andreopoulos B."/>
            <person name="Lipzen A."/>
            <person name="Chen C."/>
            <person name="Yanf M."/>
            <person name="Daum C."/>
            <person name="Ng V."/>
            <person name="Clum A."/>
            <person name="Ohm R."/>
            <person name="Martin F."/>
            <person name="Silar P."/>
            <person name="Natvig D."/>
            <person name="Lalanne C."/>
            <person name="Gautier V."/>
            <person name="Ament-Velasquez S.L."/>
            <person name="Kruys A."/>
            <person name="Hutchinson M.I."/>
            <person name="Powell A.J."/>
            <person name="Barry K."/>
            <person name="Miller A.N."/>
            <person name="Grigoriev I.V."/>
            <person name="Debuchy R."/>
            <person name="Gladieux P."/>
            <person name="Thoren M.H."/>
            <person name="Johannesson H."/>
        </authorList>
    </citation>
    <scope>NUCLEOTIDE SEQUENCE</scope>
    <source>
        <strain evidence="1">CBS 892.96</strain>
    </source>
</reference>
<proteinExistence type="predicted"/>
<gene>
    <name evidence="1" type="ORF">QBC36DRAFT_336850</name>
</gene>